<evidence type="ECO:0000313" key="2">
    <source>
        <dbReference type="EMBL" id="BCG26219.1"/>
    </source>
</evidence>
<evidence type="ECO:0000313" key="5">
    <source>
        <dbReference type="Proteomes" id="UP001054892"/>
    </source>
</evidence>
<feature type="transmembrane region" description="Helical" evidence="1">
    <location>
        <begin position="7"/>
        <end position="28"/>
    </location>
</feature>
<keyword evidence="1" id="KW-1133">Transmembrane helix</keyword>
<feature type="transmembrane region" description="Helical" evidence="1">
    <location>
        <begin position="160"/>
        <end position="177"/>
    </location>
</feature>
<dbReference type="Proteomes" id="UP000509383">
    <property type="component" value="Chromosome"/>
</dbReference>
<proteinExistence type="predicted"/>
<evidence type="ECO:0000256" key="1">
    <source>
        <dbReference type="SAM" id="Phobius"/>
    </source>
</evidence>
<dbReference type="KEGG" id="ptw:TUM18999_44100"/>
<gene>
    <name evidence="2" type="ORF">TUM18999_44100</name>
    <name evidence="3" type="ORF">TUM20286_08000</name>
</gene>
<reference evidence="2 4" key="1">
    <citation type="submission" date="2020-05" db="EMBL/GenBank/DDBJ databases">
        <title>Characterization of novel class B3 metallo-beta-lactamase from novel Pseudomonas species.</title>
        <authorList>
            <person name="Yamada K."/>
            <person name="Aoki K."/>
            <person name="Ishii Y."/>
        </authorList>
    </citation>
    <scope>NUCLEOTIDE SEQUENCE [LARGE SCALE GENOMIC DNA]</scope>
    <source>
        <strain evidence="2 4">TUM18999</strain>
        <strain evidence="3 5">TUM20286</strain>
    </source>
</reference>
<protein>
    <submittedName>
        <fullName evidence="2">Uncharacterized protein</fullName>
    </submittedName>
</protein>
<feature type="transmembrane region" description="Helical" evidence="1">
    <location>
        <begin position="40"/>
        <end position="61"/>
    </location>
</feature>
<feature type="transmembrane region" description="Helical" evidence="1">
    <location>
        <begin position="129"/>
        <end position="148"/>
    </location>
</feature>
<dbReference type="EMBL" id="BQKM01000001">
    <property type="protein sequence ID" value="GJN51048.1"/>
    <property type="molecule type" value="Genomic_DNA"/>
</dbReference>
<dbReference type="RefSeq" id="WP_228723484.1">
    <property type="nucleotide sequence ID" value="NZ_AP023189.1"/>
</dbReference>
<dbReference type="EMBL" id="AP023189">
    <property type="protein sequence ID" value="BCG26219.1"/>
    <property type="molecule type" value="Genomic_DNA"/>
</dbReference>
<keyword evidence="1" id="KW-0472">Membrane</keyword>
<keyword evidence="5" id="KW-1185">Reference proteome</keyword>
<dbReference type="AlphaFoldDB" id="A0A6J4EA16"/>
<feature type="transmembrane region" description="Helical" evidence="1">
    <location>
        <begin position="68"/>
        <end position="86"/>
    </location>
</feature>
<evidence type="ECO:0000313" key="4">
    <source>
        <dbReference type="Proteomes" id="UP000509383"/>
    </source>
</evidence>
<organism evidence="2 4">
    <name type="scientific">Pseudomonas tohonis</name>
    <dbReference type="NCBI Taxonomy" id="2725477"/>
    <lineage>
        <taxon>Bacteria</taxon>
        <taxon>Pseudomonadati</taxon>
        <taxon>Pseudomonadota</taxon>
        <taxon>Gammaproteobacteria</taxon>
        <taxon>Pseudomonadales</taxon>
        <taxon>Pseudomonadaceae</taxon>
        <taxon>Pseudomonas</taxon>
    </lineage>
</organism>
<name>A0A6J4EA16_9PSED</name>
<sequence>MPASTPMLILHVGGELLLASACLLAAWLHGRERQGWRAAGFVSMALAALAGAALYAGFGALDEVHRQLALVSSRIGLPLIAFVWLRGASRHLAVLALAAAMLLAPAPLALVGNALALLALAWPGRSRRWALAVAGSLAFLLAGLVIGTQGDWLGVPRVDFFHLCLASAVLAWVGARLRG</sequence>
<feature type="transmembrane region" description="Helical" evidence="1">
    <location>
        <begin position="92"/>
        <end position="122"/>
    </location>
</feature>
<accession>A0A6J4EA16</accession>
<evidence type="ECO:0000313" key="3">
    <source>
        <dbReference type="EMBL" id="GJN51048.1"/>
    </source>
</evidence>
<keyword evidence="1" id="KW-0812">Transmembrane</keyword>
<dbReference type="Proteomes" id="UP001054892">
    <property type="component" value="Unassembled WGS sequence"/>
</dbReference>